<keyword evidence="1" id="KW-1133">Transmembrane helix</keyword>
<accession>A0AAN9RTQ9</accession>
<protein>
    <submittedName>
        <fullName evidence="2">Uncharacterized protein</fullName>
    </submittedName>
</protein>
<evidence type="ECO:0000256" key="1">
    <source>
        <dbReference type="SAM" id="Phobius"/>
    </source>
</evidence>
<keyword evidence="1" id="KW-0472">Membrane</keyword>
<proteinExistence type="predicted"/>
<dbReference type="EMBL" id="JAYMYS010000008">
    <property type="protein sequence ID" value="KAK7383095.1"/>
    <property type="molecule type" value="Genomic_DNA"/>
</dbReference>
<gene>
    <name evidence="2" type="ORF">VNO78_28764</name>
</gene>
<keyword evidence="3" id="KW-1185">Reference proteome</keyword>
<organism evidence="2 3">
    <name type="scientific">Psophocarpus tetragonolobus</name>
    <name type="common">Winged bean</name>
    <name type="synonym">Dolichos tetragonolobus</name>
    <dbReference type="NCBI Taxonomy" id="3891"/>
    <lineage>
        <taxon>Eukaryota</taxon>
        <taxon>Viridiplantae</taxon>
        <taxon>Streptophyta</taxon>
        <taxon>Embryophyta</taxon>
        <taxon>Tracheophyta</taxon>
        <taxon>Spermatophyta</taxon>
        <taxon>Magnoliopsida</taxon>
        <taxon>eudicotyledons</taxon>
        <taxon>Gunneridae</taxon>
        <taxon>Pentapetalae</taxon>
        <taxon>rosids</taxon>
        <taxon>fabids</taxon>
        <taxon>Fabales</taxon>
        <taxon>Fabaceae</taxon>
        <taxon>Papilionoideae</taxon>
        <taxon>50 kb inversion clade</taxon>
        <taxon>NPAAA clade</taxon>
        <taxon>indigoferoid/millettioid clade</taxon>
        <taxon>Phaseoleae</taxon>
        <taxon>Psophocarpus</taxon>
    </lineage>
</organism>
<comment type="caution">
    <text evidence="2">The sequence shown here is derived from an EMBL/GenBank/DDBJ whole genome shotgun (WGS) entry which is preliminary data.</text>
</comment>
<dbReference type="Proteomes" id="UP001386955">
    <property type="component" value="Unassembled WGS sequence"/>
</dbReference>
<keyword evidence="1" id="KW-0812">Transmembrane</keyword>
<reference evidence="2 3" key="1">
    <citation type="submission" date="2024-01" db="EMBL/GenBank/DDBJ databases">
        <title>The genomes of 5 underutilized Papilionoideae crops provide insights into root nodulation and disease resistanc.</title>
        <authorList>
            <person name="Jiang F."/>
        </authorList>
    </citation>
    <scope>NUCLEOTIDE SEQUENCE [LARGE SCALE GENOMIC DNA]</scope>
    <source>
        <strain evidence="2">DUOXIRENSHENG_FW03</strain>
        <tissue evidence="2">Leaves</tissue>
    </source>
</reference>
<name>A0AAN9RTQ9_PSOTE</name>
<feature type="transmembrane region" description="Helical" evidence="1">
    <location>
        <begin position="144"/>
        <end position="165"/>
    </location>
</feature>
<evidence type="ECO:0000313" key="2">
    <source>
        <dbReference type="EMBL" id="KAK7383095.1"/>
    </source>
</evidence>
<dbReference type="AlphaFoldDB" id="A0AAN9RTQ9"/>
<sequence>MKSKPFIFRKRFPAPLISSFCPQLCFPFSTNTRHSFDDVVPVCSTLYDLLPHAQVPASCDYPVEPTPPKHRYLHRFPHARTTELALEHLKPNDFIYVSGSLGSYTKPDGSGNLRLYYKVDVKDFEFVDQSSGSHSHKKLESIEVHLSLVVILLSILVAFVMEILVKGFCEGILTVTECEPTSPPRQSRGDYKAMSTKQRLNLSVLEELLKMKHTLCVAMKDVVAQLDNKAVSRLRSILVECYGMIAF</sequence>
<evidence type="ECO:0000313" key="3">
    <source>
        <dbReference type="Proteomes" id="UP001386955"/>
    </source>
</evidence>